<comment type="caution">
    <text evidence="2">The sequence shown here is derived from an EMBL/GenBank/DDBJ whole genome shotgun (WGS) entry which is preliminary data.</text>
</comment>
<dbReference type="Pfam" id="PF10029">
    <property type="entry name" value="DUF2271"/>
    <property type="match status" value="1"/>
</dbReference>
<dbReference type="AlphaFoldDB" id="A0A8J6ISG9"/>
<organism evidence="2 3">
    <name type="scientific">Neptunicella marina</name>
    <dbReference type="NCBI Taxonomy" id="2125989"/>
    <lineage>
        <taxon>Bacteria</taxon>
        <taxon>Pseudomonadati</taxon>
        <taxon>Pseudomonadota</taxon>
        <taxon>Gammaproteobacteria</taxon>
        <taxon>Alteromonadales</taxon>
        <taxon>Alteromonadaceae</taxon>
        <taxon>Neptunicella</taxon>
    </lineage>
</organism>
<evidence type="ECO:0000313" key="2">
    <source>
        <dbReference type="EMBL" id="MBC3764771.1"/>
    </source>
</evidence>
<dbReference type="PIRSF" id="PIRSF014995">
    <property type="entry name" value="UCP014995"/>
    <property type="match status" value="1"/>
</dbReference>
<evidence type="ECO:0000313" key="3">
    <source>
        <dbReference type="Proteomes" id="UP000601768"/>
    </source>
</evidence>
<gene>
    <name evidence="2" type="ORF">H8B19_02710</name>
</gene>
<dbReference type="RefSeq" id="WP_186505249.1">
    <property type="nucleotide sequence ID" value="NZ_JACNEP010000002.1"/>
</dbReference>
<dbReference type="EMBL" id="JACNEP010000002">
    <property type="protein sequence ID" value="MBC3764771.1"/>
    <property type="molecule type" value="Genomic_DNA"/>
</dbReference>
<keyword evidence="1" id="KW-0732">Signal</keyword>
<reference evidence="2" key="2">
    <citation type="submission" date="2020-08" db="EMBL/GenBank/DDBJ databases">
        <authorList>
            <person name="Lai Q."/>
        </authorList>
    </citation>
    <scope>NUCLEOTIDE SEQUENCE</scope>
    <source>
        <strain evidence="2">S27-2</strain>
    </source>
</reference>
<sequence length="169" mass="18714">MKKLLPLLALSLPLSATTFEANVELPQLDVAEYHAPYLAMWVQSSDRKTIKNLALWYDHDKAKGKGQEWLKDLRQWWRRSGRGLDMPAAADAFTGATKTSGSYQLSFDSAKLGLTDLPAGEYKFYIEAVREVGGREVLSVPFTLPADKALTLTLQGKSELGQVSLTVKP</sequence>
<dbReference type="Proteomes" id="UP000601768">
    <property type="component" value="Unassembled WGS sequence"/>
</dbReference>
<reference evidence="2" key="1">
    <citation type="journal article" date="2018" name="Int. J. Syst. Evol. Microbiol.">
        <title>Neptunicella marina gen. nov., sp. nov., isolated from surface seawater.</title>
        <authorList>
            <person name="Liu X."/>
            <person name="Lai Q."/>
            <person name="Du Y."/>
            <person name="Zhang X."/>
            <person name="Liu Z."/>
            <person name="Sun F."/>
            <person name="Shao Z."/>
        </authorList>
    </citation>
    <scope>NUCLEOTIDE SEQUENCE</scope>
    <source>
        <strain evidence="2">S27-2</strain>
    </source>
</reference>
<feature type="signal peptide" evidence="1">
    <location>
        <begin position="1"/>
        <end position="21"/>
    </location>
</feature>
<evidence type="ECO:0000256" key="1">
    <source>
        <dbReference type="SAM" id="SignalP"/>
    </source>
</evidence>
<name>A0A8J6ISG9_9ALTE</name>
<feature type="chain" id="PRO_5035287759" evidence="1">
    <location>
        <begin position="22"/>
        <end position="169"/>
    </location>
</feature>
<accession>A0A8J6ISG9</accession>
<proteinExistence type="predicted"/>
<dbReference type="InterPro" id="IPR014469">
    <property type="entry name" value="DUF2271"/>
</dbReference>
<keyword evidence="3" id="KW-1185">Reference proteome</keyword>
<protein>
    <submittedName>
        <fullName evidence="2">DUF2271 domain-containing protein</fullName>
    </submittedName>
</protein>